<dbReference type="CDD" id="cd00170">
    <property type="entry name" value="SEC14"/>
    <property type="match status" value="1"/>
</dbReference>
<protein>
    <recommendedName>
        <fullName evidence="1">CRAL-TRIO domain-containing protein</fullName>
    </recommendedName>
</protein>
<dbReference type="InterPro" id="IPR036865">
    <property type="entry name" value="CRAL-TRIO_dom_sf"/>
</dbReference>
<feature type="domain" description="CRAL-TRIO" evidence="1">
    <location>
        <begin position="93"/>
        <end position="251"/>
    </location>
</feature>
<dbReference type="Pfam" id="PF00650">
    <property type="entry name" value="CRAL_TRIO"/>
    <property type="match status" value="1"/>
</dbReference>
<organism evidence="2 3">
    <name type="scientific">Diabrotica virgifera virgifera</name>
    <name type="common">western corn rootworm</name>
    <dbReference type="NCBI Taxonomy" id="50390"/>
    <lineage>
        <taxon>Eukaryota</taxon>
        <taxon>Metazoa</taxon>
        <taxon>Ecdysozoa</taxon>
        <taxon>Arthropoda</taxon>
        <taxon>Hexapoda</taxon>
        <taxon>Insecta</taxon>
        <taxon>Pterygota</taxon>
        <taxon>Neoptera</taxon>
        <taxon>Endopterygota</taxon>
        <taxon>Coleoptera</taxon>
        <taxon>Polyphaga</taxon>
        <taxon>Cucujiformia</taxon>
        <taxon>Chrysomeloidea</taxon>
        <taxon>Chrysomelidae</taxon>
        <taxon>Galerucinae</taxon>
        <taxon>Diabroticina</taxon>
        <taxon>Diabroticites</taxon>
        <taxon>Diabrotica</taxon>
    </lineage>
</organism>
<reference evidence="2" key="1">
    <citation type="submission" date="2025-05" db="UniProtKB">
        <authorList>
            <consortium name="EnsemblMetazoa"/>
        </authorList>
    </citation>
    <scope>IDENTIFICATION</scope>
</reference>
<dbReference type="Gene3D" id="1.10.8.20">
    <property type="entry name" value="N-terminal domain of phosphatidylinositol transfer protein sec14p"/>
    <property type="match status" value="1"/>
</dbReference>
<dbReference type="PANTHER" id="PTHR10174:SF222">
    <property type="entry name" value="GH10083P-RELATED"/>
    <property type="match status" value="1"/>
</dbReference>
<dbReference type="Gene3D" id="3.40.525.10">
    <property type="entry name" value="CRAL-TRIO lipid binding domain"/>
    <property type="match status" value="1"/>
</dbReference>
<dbReference type="Proteomes" id="UP001652700">
    <property type="component" value="Unplaced"/>
</dbReference>
<dbReference type="PROSITE" id="PS50191">
    <property type="entry name" value="CRAL_TRIO"/>
    <property type="match status" value="1"/>
</dbReference>
<name>A0ABM5JUC1_DIAVI</name>
<dbReference type="SUPFAM" id="SSF52087">
    <property type="entry name" value="CRAL/TRIO domain"/>
    <property type="match status" value="1"/>
</dbReference>
<dbReference type="EnsemblMetazoa" id="XM_050645579.1">
    <property type="protein sequence ID" value="XP_050501536.1"/>
    <property type="gene ID" value="LOC114343993"/>
</dbReference>
<dbReference type="GeneID" id="114343993"/>
<dbReference type="PRINTS" id="PR00180">
    <property type="entry name" value="CRETINALDHBP"/>
</dbReference>
<dbReference type="InterPro" id="IPR001251">
    <property type="entry name" value="CRAL-TRIO_dom"/>
</dbReference>
<dbReference type="Gene3D" id="1.20.5.1200">
    <property type="entry name" value="Alpha-tocopherol transfer"/>
    <property type="match status" value="1"/>
</dbReference>
<sequence length="310" mass="36069">MEQKGNTQNTKYLHPFYHGLRNVPEGRIKELQKVRTWVAAQPHLPEVSDDYIYVFLSSCNFSVDRAKSCIEHYFTIKTNHPAIFGNRDPEDDKVKLVRSLGHLWRLPKLTPEGYRMVMYAVRDGDPTKMVFGDCVKTFCMFNDIVLSEDGIEDGYIVIFDMKGVQLGHLARISLPALRCFFLYIQEAHPVKIKGVHVLNTASWVHHIMRIVIPLVKSELLSLVKFHKGNIPEGLPLEIMPKEYGGETSSMEELDQVTEHLWEKYRPWLLENETLKTNENKRNQKKSSWWGLPFFGNKEELNEKNIIKNLR</sequence>
<keyword evidence="3" id="KW-1185">Reference proteome</keyword>
<evidence type="ECO:0000259" key="1">
    <source>
        <dbReference type="PROSITE" id="PS50191"/>
    </source>
</evidence>
<evidence type="ECO:0000313" key="3">
    <source>
        <dbReference type="Proteomes" id="UP001652700"/>
    </source>
</evidence>
<accession>A0ABM5JUC1</accession>
<evidence type="ECO:0000313" key="2">
    <source>
        <dbReference type="EnsemblMetazoa" id="XP_050501536.1"/>
    </source>
</evidence>
<dbReference type="PANTHER" id="PTHR10174">
    <property type="entry name" value="ALPHA-TOCOPHEROL TRANSFER PROTEIN-RELATED"/>
    <property type="match status" value="1"/>
</dbReference>
<dbReference type="RefSeq" id="XP_050501536.1">
    <property type="nucleotide sequence ID" value="XM_050645579.1"/>
</dbReference>
<dbReference type="InterPro" id="IPR036273">
    <property type="entry name" value="CRAL/TRIO_N_dom_sf"/>
</dbReference>
<dbReference type="SUPFAM" id="SSF46938">
    <property type="entry name" value="CRAL/TRIO N-terminal domain"/>
    <property type="match status" value="1"/>
</dbReference>
<proteinExistence type="predicted"/>